<gene>
    <name evidence="2" type="ORF">SAMN05216275_118143</name>
</gene>
<keyword evidence="3" id="KW-1185">Reference proteome</keyword>
<evidence type="ECO:0000256" key="1">
    <source>
        <dbReference type="SAM" id="MobiDB-lite"/>
    </source>
</evidence>
<dbReference type="GeneID" id="96300707"/>
<dbReference type="EMBL" id="FOQY01000018">
    <property type="protein sequence ID" value="SFK16089.1"/>
    <property type="molecule type" value="Genomic_DNA"/>
</dbReference>
<protein>
    <submittedName>
        <fullName evidence="2">Uncharacterized protein</fullName>
    </submittedName>
</protein>
<evidence type="ECO:0000313" key="2">
    <source>
        <dbReference type="EMBL" id="SFK16089.1"/>
    </source>
</evidence>
<evidence type="ECO:0000313" key="3">
    <source>
        <dbReference type="Proteomes" id="UP000199111"/>
    </source>
</evidence>
<dbReference type="RefSeq" id="WP_093889392.1">
    <property type="nucleotide sequence ID" value="NZ_FOQY01000018.1"/>
</dbReference>
<dbReference type="Proteomes" id="UP000199111">
    <property type="component" value="Unassembled WGS sequence"/>
</dbReference>
<name>A0A1I3XA02_9ACTN</name>
<sequence length="99" mass="10190">MKINMMSAQIGLASERRNTIVLPCGSRALLTVGAAAQLQQEQSVRIQIPAGHTTALTAFPAAGALAVPATDAGGYAPTKHARKGGLRGPHPWGQPPVIT</sequence>
<accession>A0A1I3XA02</accession>
<proteinExistence type="predicted"/>
<organism evidence="2 3">
    <name type="scientific">Streptosporangium canum</name>
    <dbReference type="NCBI Taxonomy" id="324952"/>
    <lineage>
        <taxon>Bacteria</taxon>
        <taxon>Bacillati</taxon>
        <taxon>Actinomycetota</taxon>
        <taxon>Actinomycetes</taxon>
        <taxon>Streptosporangiales</taxon>
        <taxon>Streptosporangiaceae</taxon>
        <taxon>Streptosporangium</taxon>
    </lineage>
</organism>
<feature type="region of interest" description="Disordered" evidence="1">
    <location>
        <begin position="76"/>
        <end position="99"/>
    </location>
</feature>
<dbReference type="AlphaFoldDB" id="A0A1I3XA02"/>
<reference evidence="3" key="1">
    <citation type="submission" date="2016-10" db="EMBL/GenBank/DDBJ databases">
        <authorList>
            <person name="Varghese N."/>
            <person name="Submissions S."/>
        </authorList>
    </citation>
    <scope>NUCLEOTIDE SEQUENCE [LARGE SCALE GENOMIC DNA]</scope>
    <source>
        <strain evidence="3">CGMCC 4.2126</strain>
    </source>
</reference>